<gene>
    <name evidence="1" type="ORF">LCGC14_1267700</name>
</gene>
<evidence type="ECO:0000313" key="1">
    <source>
        <dbReference type="EMBL" id="KKM87544.1"/>
    </source>
</evidence>
<organism evidence="1">
    <name type="scientific">marine sediment metagenome</name>
    <dbReference type="NCBI Taxonomy" id="412755"/>
    <lineage>
        <taxon>unclassified sequences</taxon>
        <taxon>metagenomes</taxon>
        <taxon>ecological metagenomes</taxon>
    </lineage>
</organism>
<sequence length="65" mass="7675">MPKERKTKNIVKQVGVLMNTEEYEQFKVFKTLYESGTTKDISNGNVFLQILKEYFDHMQSLSKIK</sequence>
<accession>A0A0F9KZ17</accession>
<dbReference type="EMBL" id="LAZR01007085">
    <property type="protein sequence ID" value="KKM87544.1"/>
    <property type="molecule type" value="Genomic_DNA"/>
</dbReference>
<name>A0A0F9KZ17_9ZZZZ</name>
<dbReference type="AlphaFoldDB" id="A0A0F9KZ17"/>
<reference evidence="1" key="1">
    <citation type="journal article" date="2015" name="Nature">
        <title>Complex archaea that bridge the gap between prokaryotes and eukaryotes.</title>
        <authorList>
            <person name="Spang A."/>
            <person name="Saw J.H."/>
            <person name="Jorgensen S.L."/>
            <person name="Zaremba-Niedzwiedzka K."/>
            <person name="Martijn J."/>
            <person name="Lind A.E."/>
            <person name="van Eijk R."/>
            <person name="Schleper C."/>
            <person name="Guy L."/>
            <person name="Ettema T.J."/>
        </authorList>
    </citation>
    <scope>NUCLEOTIDE SEQUENCE</scope>
</reference>
<comment type="caution">
    <text evidence="1">The sequence shown here is derived from an EMBL/GenBank/DDBJ whole genome shotgun (WGS) entry which is preliminary data.</text>
</comment>
<proteinExistence type="predicted"/>
<protein>
    <submittedName>
        <fullName evidence="1">Uncharacterized protein</fullName>
    </submittedName>
</protein>